<evidence type="ECO:0000256" key="1">
    <source>
        <dbReference type="SAM" id="Phobius"/>
    </source>
</evidence>
<dbReference type="AlphaFoldDB" id="V4RGR4"/>
<proteinExistence type="predicted"/>
<feature type="transmembrane region" description="Helical" evidence="1">
    <location>
        <begin position="34"/>
        <end position="53"/>
    </location>
</feature>
<feature type="transmembrane region" description="Helical" evidence="1">
    <location>
        <begin position="128"/>
        <end position="146"/>
    </location>
</feature>
<sequence length="149" mass="15758">MGLVFAATSLPLVTMAVAACLIGGGYPPTVRTAWAVLLLAAPQVAGIWLAVLFQSLVLRRAGAFLRAAAVVLGATVIAIPLGAAAFVVQHIATYPEPFPFTFSESGLYVLMWSSLVALYLYTSDLQLYLPWTPLAVLVVAALRARGGRR</sequence>
<feature type="transmembrane region" description="Helical" evidence="1">
    <location>
        <begin position="65"/>
        <end position="88"/>
    </location>
</feature>
<keyword evidence="1" id="KW-1133">Transmembrane helix</keyword>
<reference evidence="2 3" key="1">
    <citation type="journal article" date="2014" name="Genome Announc.">
        <title>Draft Genome Sequence of Lutibaculum baratangense Strain AMV1T, Isolated from a Mud Volcano in Andamans, India.</title>
        <authorList>
            <person name="Singh A."/>
            <person name="Sreenivas A."/>
            <person name="Sathyanarayana Reddy G."/>
            <person name="Pinnaka A.K."/>
            <person name="Shivaji S."/>
        </authorList>
    </citation>
    <scope>NUCLEOTIDE SEQUENCE [LARGE SCALE GENOMIC DNA]</scope>
    <source>
        <strain evidence="2 3">AMV1</strain>
    </source>
</reference>
<protein>
    <submittedName>
        <fullName evidence="2">Uncharacterized protein</fullName>
    </submittedName>
</protein>
<name>V4RGR4_9HYPH</name>
<dbReference type="EMBL" id="AWXZ01000044">
    <property type="protein sequence ID" value="ESR22455.1"/>
    <property type="molecule type" value="Genomic_DNA"/>
</dbReference>
<evidence type="ECO:0000313" key="3">
    <source>
        <dbReference type="Proteomes" id="UP000017819"/>
    </source>
</evidence>
<dbReference type="Proteomes" id="UP000017819">
    <property type="component" value="Unassembled WGS sequence"/>
</dbReference>
<dbReference type="STRING" id="631454.N177_4185"/>
<dbReference type="RefSeq" id="WP_023434287.1">
    <property type="nucleotide sequence ID" value="NZ_AWXZ01000044.1"/>
</dbReference>
<keyword evidence="1" id="KW-0812">Transmembrane</keyword>
<keyword evidence="1" id="KW-0472">Membrane</keyword>
<comment type="caution">
    <text evidence="2">The sequence shown here is derived from an EMBL/GenBank/DDBJ whole genome shotgun (WGS) entry which is preliminary data.</text>
</comment>
<accession>V4RGR4</accession>
<gene>
    <name evidence="2" type="ORF">N177_4185</name>
</gene>
<keyword evidence="3" id="KW-1185">Reference proteome</keyword>
<feature type="transmembrane region" description="Helical" evidence="1">
    <location>
        <begin position="100"/>
        <end position="121"/>
    </location>
</feature>
<organism evidence="2 3">
    <name type="scientific">Lutibaculum baratangense AMV1</name>
    <dbReference type="NCBI Taxonomy" id="631454"/>
    <lineage>
        <taxon>Bacteria</taxon>
        <taxon>Pseudomonadati</taxon>
        <taxon>Pseudomonadota</taxon>
        <taxon>Alphaproteobacteria</taxon>
        <taxon>Hyphomicrobiales</taxon>
        <taxon>Tepidamorphaceae</taxon>
        <taxon>Lutibaculum</taxon>
    </lineage>
</organism>
<evidence type="ECO:0000313" key="2">
    <source>
        <dbReference type="EMBL" id="ESR22455.1"/>
    </source>
</evidence>